<dbReference type="SUPFAM" id="SSF81301">
    <property type="entry name" value="Nucleotidyltransferase"/>
    <property type="match status" value="1"/>
</dbReference>
<accession>A0ABT7L9D8</accession>
<dbReference type="InterPro" id="IPR018821">
    <property type="entry name" value="DUF294_put_nucleoTrafse_sb-bd"/>
</dbReference>
<evidence type="ECO:0000259" key="1">
    <source>
        <dbReference type="Pfam" id="PF03445"/>
    </source>
</evidence>
<reference evidence="3 4" key="1">
    <citation type="submission" date="2023-06" db="EMBL/GenBank/DDBJ databases">
        <title>Aquibacillus rhizosphaerae LR5S19.</title>
        <authorList>
            <person name="Sun J.-Q."/>
        </authorList>
    </citation>
    <scope>NUCLEOTIDE SEQUENCE [LARGE SCALE GENOMIC DNA]</scope>
    <source>
        <strain evidence="3 4">LR5S19</strain>
    </source>
</reference>
<protein>
    <submittedName>
        <fullName evidence="3">DUF294 nucleotidyltransferase-like domain-containing protein</fullName>
    </submittedName>
</protein>
<evidence type="ECO:0000313" key="4">
    <source>
        <dbReference type="Proteomes" id="UP001235343"/>
    </source>
</evidence>
<dbReference type="CDD" id="cd05401">
    <property type="entry name" value="NT_GlnE_GlnD_like"/>
    <property type="match status" value="1"/>
</dbReference>
<feature type="domain" description="DUF294" evidence="2">
    <location>
        <begin position="180"/>
        <end position="306"/>
    </location>
</feature>
<dbReference type="InterPro" id="IPR043519">
    <property type="entry name" value="NT_sf"/>
</dbReference>
<evidence type="ECO:0000259" key="2">
    <source>
        <dbReference type="Pfam" id="PF10335"/>
    </source>
</evidence>
<dbReference type="Pfam" id="PF03445">
    <property type="entry name" value="DUF294"/>
    <property type="match status" value="1"/>
</dbReference>
<name>A0ABT7L9D8_9BACI</name>
<organism evidence="3 4">
    <name type="scientific">Aquibacillus rhizosphaerae</name>
    <dbReference type="NCBI Taxonomy" id="3051431"/>
    <lineage>
        <taxon>Bacteria</taxon>
        <taxon>Bacillati</taxon>
        <taxon>Bacillota</taxon>
        <taxon>Bacilli</taxon>
        <taxon>Bacillales</taxon>
        <taxon>Bacillaceae</taxon>
        <taxon>Aquibacillus</taxon>
    </lineage>
</organism>
<gene>
    <name evidence="3" type="ORF">QQS35_12085</name>
</gene>
<dbReference type="EMBL" id="JASTZU010000037">
    <property type="protein sequence ID" value="MDL4841191.1"/>
    <property type="molecule type" value="Genomic_DNA"/>
</dbReference>
<dbReference type="Proteomes" id="UP001235343">
    <property type="component" value="Unassembled WGS sequence"/>
</dbReference>
<dbReference type="Pfam" id="PF10335">
    <property type="entry name" value="DUF294_C"/>
    <property type="match status" value="1"/>
</dbReference>
<evidence type="ECO:0000313" key="3">
    <source>
        <dbReference type="EMBL" id="MDL4841191.1"/>
    </source>
</evidence>
<feature type="domain" description="Protein-PII uridylyltransferase N-terminal" evidence="1">
    <location>
        <begin position="13"/>
        <end position="138"/>
    </location>
</feature>
<keyword evidence="4" id="KW-1185">Reference proteome</keyword>
<proteinExistence type="predicted"/>
<dbReference type="RefSeq" id="WP_285932408.1">
    <property type="nucleotide sequence ID" value="NZ_JASTZU010000037.1"/>
</dbReference>
<comment type="caution">
    <text evidence="3">The sequence shown here is derived from an EMBL/GenBank/DDBJ whole genome shotgun (WGS) entry which is preliminary data.</text>
</comment>
<dbReference type="InterPro" id="IPR005105">
    <property type="entry name" value="GlnD_Uridyltrans_N"/>
</dbReference>
<sequence length="323" mass="37722">MNSYDEIQQFRHQQMTKVSNNHERLNHFHDQIIDNTVKIAMDKVEGEWGIPPAPFAFFLMGSAGRFEQSVWSDQDHGIIFDGSDDCQAYFLRLGSEITNGLTKVGYELCDGNVMASNSIWCQSIERWEIQVERWLLEAKWDSLRHFLTFFDSRVLIGETTFLDQLKNTAFSILQEKPHLYIRLVENVSFVKKGIGAFGQLLPELKGEHSGSIQLKQTTFFPYVNALRLLALKDKIVKPSTLSRFGELSDNYPFIKRYEEDFKRLLDFRLYFRRDAKSYEEVHHIPVSALTKGEKQELKEFMKKGYKLFSETKTIVEKECSTWL</sequence>